<organism evidence="1">
    <name type="scientific">Tanacetum cinerariifolium</name>
    <name type="common">Dalmatian daisy</name>
    <name type="synonym">Chrysanthemum cinerariifolium</name>
    <dbReference type="NCBI Taxonomy" id="118510"/>
    <lineage>
        <taxon>Eukaryota</taxon>
        <taxon>Viridiplantae</taxon>
        <taxon>Streptophyta</taxon>
        <taxon>Embryophyta</taxon>
        <taxon>Tracheophyta</taxon>
        <taxon>Spermatophyta</taxon>
        <taxon>Magnoliopsida</taxon>
        <taxon>eudicotyledons</taxon>
        <taxon>Gunneridae</taxon>
        <taxon>Pentapetalae</taxon>
        <taxon>asterids</taxon>
        <taxon>campanulids</taxon>
        <taxon>Asterales</taxon>
        <taxon>Asteraceae</taxon>
        <taxon>Asteroideae</taxon>
        <taxon>Anthemideae</taxon>
        <taxon>Anthemidinae</taxon>
        <taxon>Tanacetum</taxon>
    </lineage>
</organism>
<dbReference type="AlphaFoldDB" id="A0A6L2JFL7"/>
<evidence type="ECO:0000313" key="1">
    <source>
        <dbReference type="EMBL" id="GEU35813.1"/>
    </source>
</evidence>
<gene>
    <name evidence="1" type="ORF">Tci_007791</name>
</gene>
<accession>A0A6L2JFL7</accession>
<dbReference type="EMBL" id="BKCJ010000734">
    <property type="protein sequence ID" value="GEU35813.1"/>
    <property type="molecule type" value="Genomic_DNA"/>
</dbReference>
<comment type="caution">
    <text evidence="1">The sequence shown here is derived from an EMBL/GenBank/DDBJ whole genome shotgun (WGS) entry which is preliminary data.</text>
</comment>
<name>A0A6L2JFL7_TANCI</name>
<protein>
    <submittedName>
        <fullName evidence="1">Uncharacterized protein</fullName>
    </submittedName>
</protein>
<sequence length="266" mass="29550">MDNTQSVFDAKVTIRGTLHTLTSIKELLGQSVNERRRTRPKSSISDVFHGQLSVVETSKKEALSKEFDPKKYDKNVDEYGDGKGSESEIISVLTGQVSCDKYKGDYGALFAEWSNPIPCMAPTSTELLQLWLIRSLDYFQTLLVDGQPNCPITASPQGIQPIICDAVVHDPQFEKEPKQVVESVPLFTSEELVAEYHSITTSVQLIKNVGDGDPSIVLKELAAVKQRLNAIERFIKSRNDNLSEDSLAKQSVEKEIKYSNGKVISV</sequence>
<proteinExistence type="predicted"/>
<reference evidence="1" key="1">
    <citation type="journal article" date="2019" name="Sci. Rep.">
        <title>Draft genome of Tanacetum cinerariifolium, the natural source of mosquito coil.</title>
        <authorList>
            <person name="Yamashiro T."/>
            <person name="Shiraishi A."/>
            <person name="Satake H."/>
            <person name="Nakayama K."/>
        </authorList>
    </citation>
    <scope>NUCLEOTIDE SEQUENCE</scope>
</reference>